<gene>
    <name evidence="1" type="ORF">PanWU01x14_269690</name>
</gene>
<protein>
    <submittedName>
        <fullName evidence="1">Uncharacterized protein</fullName>
    </submittedName>
</protein>
<comment type="caution">
    <text evidence="1">The sequence shown here is derived from an EMBL/GenBank/DDBJ whole genome shotgun (WGS) entry which is preliminary data.</text>
</comment>
<dbReference type="AlphaFoldDB" id="A0A2P5B5G5"/>
<organism evidence="1 2">
    <name type="scientific">Parasponia andersonii</name>
    <name type="common">Sponia andersonii</name>
    <dbReference type="NCBI Taxonomy" id="3476"/>
    <lineage>
        <taxon>Eukaryota</taxon>
        <taxon>Viridiplantae</taxon>
        <taxon>Streptophyta</taxon>
        <taxon>Embryophyta</taxon>
        <taxon>Tracheophyta</taxon>
        <taxon>Spermatophyta</taxon>
        <taxon>Magnoliopsida</taxon>
        <taxon>eudicotyledons</taxon>
        <taxon>Gunneridae</taxon>
        <taxon>Pentapetalae</taxon>
        <taxon>rosids</taxon>
        <taxon>fabids</taxon>
        <taxon>Rosales</taxon>
        <taxon>Cannabaceae</taxon>
        <taxon>Parasponia</taxon>
    </lineage>
</organism>
<dbReference type="EMBL" id="JXTB01000359">
    <property type="protein sequence ID" value="PON44033.1"/>
    <property type="molecule type" value="Genomic_DNA"/>
</dbReference>
<dbReference type="Proteomes" id="UP000237105">
    <property type="component" value="Unassembled WGS sequence"/>
</dbReference>
<evidence type="ECO:0000313" key="2">
    <source>
        <dbReference type="Proteomes" id="UP000237105"/>
    </source>
</evidence>
<keyword evidence="2" id="KW-1185">Reference proteome</keyword>
<reference evidence="2" key="1">
    <citation type="submission" date="2016-06" db="EMBL/GenBank/DDBJ databases">
        <title>Parallel loss of symbiosis genes in relatives of nitrogen-fixing non-legume Parasponia.</title>
        <authorList>
            <person name="Van Velzen R."/>
            <person name="Holmer R."/>
            <person name="Bu F."/>
            <person name="Rutten L."/>
            <person name="Van Zeijl A."/>
            <person name="Liu W."/>
            <person name="Santuari L."/>
            <person name="Cao Q."/>
            <person name="Sharma T."/>
            <person name="Shen D."/>
            <person name="Roswanjaya Y."/>
            <person name="Wardhani T."/>
            <person name="Kalhor M.S."/>
            <person name="Jansen J."/>
            <person name="Van den Hoogen J."/>
            <person name="Gungor B."/>
            <person name="Hartog M."/>
            <person name="Hontelez J."/>
            <person name="Verver J."/>
            <person name="Yang W.-C."/>
            <person name="Schijlen E."/>
            <person name="Repin R."/>
            <person name="Schilthuizen M."/>
            <person name="Schranz E."/>
            <person name="Heidstra R."/>
            <person name="Miyata K."/>
            <person name="Fedorova E."/>
            <person name="Kohlen W."/>
            <person name="Bisseling T."/>
            <person name="Smit S."/>
            <person name="Geurts R."/>
        </authorList>
    </citation>
    <scope>NUCLEOTIDE SEQUENCE [LARGE SCALE GENOMIC DNA]</scope>
    <source>
        <strain evidence="2">cv. WU1-14</strain>
    </source>
</reference>
<evidence type="ECO:0000313" key="1">
    <source>
        <dbReference type="EMBL" id="PON44033.1"/>
    </source>
</evidence>
<accession>A0A2P5B5G5</accession>
<name>A0A2P5B5G5_PARAD</name>
<proteinExistence type="predicted"/>
<sequence length="61" mass="6652">MRHHHHHGLLAVTHKSTMMVAFHPYNGVASVLSIGMLICANSTVGKVKSEKVGTFPDAREN</sequence>